<dbReference type="VEuPathDB" id="FungiDB:PV07_08615"/>
<dbReference type="InterPro" id="IPR027417">
    <property type="entry name" value="P-loop_NTPase"/>
</dbReference>
<evidence type="ECO:0000313" key="5">
    <source>
        <dbReference type="EMBL" id="KIW25442.1"/>
    </source>
</evidence>
<proteinExistence type="predicted"/>
<evidence type="ECO:0000256" key="1">
    <source>
        <dbReference type="ARBA" id="ARBA00022737"/>
    </source>
</evidence>
<keyword evidence="3" id="KW-1133">Transmembrane helix</keyword>
<evidence type="ECO:0000256" key="2">
    <source>
        <dbReference type="SAM" id="Coils"/>
    </source>
</evidence>
<dbReference type="Gene3D" id="3.40.50.300">
    <property type="entry name" value="P-loop containing nucleotide triphosphate hydrolases"/>
    <property type="match status" value="1"/>
</dbReference>
<dbReference type="Gene3D" id="3.40.50.1820">
    <property type="entry name" value="alpha/beta hydrolase"/>
    <property type="match status" value="1"/>
</dbReference>
<feature type="domain" description="NACHT" evidence="4">
    <location>
        <begin position="387"/>
        <end position="536"/>
    </location>
</feature>
<evidence type="ECO:0000256" key="3">
    <source>
        <dbReference type="SAM" id="Phobius"/>
    </source>
</evidence>
<keyword evidence="2" id="KW-0175">Coiled coil</keyword>
<dbReference type="PROSITE" id="PS50837">
    <property type="entry name" value="NACHT"/>
    <property type="match status" value="1"/>
</dbReference>
<dbReference type="RefSeq" id="XP_016245658.1">
    <property type="nucleotide sequence ID" value="XM_016395802.1"/>
</dbReference>
<keyword evidence="6" id="KW-1185">Reference proteome</keyword>
<dbReference type="PANTHER" id="PTHR48182:SF3">
    <property type="entry name" value="DUF676 DOMAIN-CONTAINING PROTEIN"/>
    <property type="match status" value="1"/>
</dbReference>
<protein>
    <recommendedName>
        <fullName evidence="4">NACHT domain-containing protein</fullName>
    </recommendedName>
</protein>
<accession>A0A0D2AKF4</accession>
<dbReference type="AlphaFoldDB" id="A0A0D2AKF4"/>
<feature type="coiled-coil region" evidence="2">
    <location>
        <begin position="235"/>
        <end position="262"/>
    </location>
</feature>
<reference evidence="5 6" key="1">
    <citation type="submission" date="2015-01" db="EMBL/GenBank/DDBJ databases">
        <title>The Genome Sequence of Cladophialophora immunda CBS83496.</title>
        <authorList>
            <consortium name="The Broad Institute Genomics Platform"/>
            <person name="Cuomo C."/>
            <person name="de Hoog S."/>
            <person name="Gorbushina A."/>
            <person name="Stielow B."/>
            <person name="Teixiera M."/>
            <person name="Abouelleil A."/>
            <person name="Chapman S.B."/>
            <person name="Priest M."/>
            <person name="Young S.K."/>
            <person name="Wortman J."/>
            <person name="Nusbaum C."/>
            <person name="Birren B."/>
        </authorList>
    </citation>
    <scope>NUCLEOTIDE SEQUENCE [LARGE SCALE GENOMIC DNA]</scope>
    <source>
        <strain evidence="5 6">CBS 83496</strain>
    </source>
</reference>
<dbReference type="EMBL" id="KN847044">
    <property type="protein sequence ID" value="KIW25442.1"/>
    <property type="molecule type" value="Genomic_DNA"/>
</dbReference>
<keyword evidence="3" id="KW-0812">Transmembrane</keyword>
<dbReference type="SUPFAM" id="SSF53474">
    <property type="entry name" value="alpha/beta-Hydrolases"/>
    <property type="match status" value="1"/>
</dbReference>
<sequence>MAWTIPSVALTILLATTVLISTALLPFVAKISGRRKERRPSGIIVVSNPENPKFEIVAVHGLGAHPVHTWCSTSNSAQKESGNMASSEPAQVTFDAPAKSVNTCNNGHVHLLRDLLQPKFPEARILSFAHNSDWFVNAPVKTAQEIGDKLLEQLAEARKDNLRIPIIFVCHSFGGIIVKKALCRAGGDSEEILSNTHGIIFLGTPHQGSSASVAGAILATITAVLGSENGLLLSLRNHRDELSDLEKLFADRMREKEQLREKTQIFSFYETMPTTLMGWLYLGLVVTRDSARTHDATAIPIDTDHSGLNKPEDELSRKLIRVIEGLNENAKPTLNANQQYVVDKFTLVEGAVFDSYDEEYPETCLDGTRVDLLHLIDQWADNPEGKYIFWLQGMAGTGKSTISRTVARKFANSARLGASFFFKRGRRDRDKASRLFPTLVRQLVLQIPGLDGLVAQAIKANQDISTKGLGEQFKTLIREPLQKVKSTPKQHSTLIIVVDALDECENERDMRTIIELWSRLPHMPTIKLRLLLTSRPELPILQEFKRISAEVHQDMVLQDIVPRTTIQHDITIFLKDAFSKISENYNNDTPPESRLEHDWPGDKVIQLLTEMSIPLFIVAATICRFVGDNRWWNPRARLEKFLEMKSIGTMSPIGQTYLPVLQQLSAEVSWSRDAELLYEEFRVIIGSIVVLAEPLSIASLTDLLKDSHYDFSQQGIWQRLRPLHSVLRVPDDFFGPVRTLHLSFSEFLLSDEIRHEPFRVDGPATHRMLLMKCLQLLSGSNGLRENLCDLEYPGQLRQEVDRATVNKCLSPALQYACRYWVYHVRHGMDRTHKDEVHDKVYKFLRQYFLYWLEALSLMDRIAEVIEYVSDLQSLISVSNL</sequence>
<name>A0A0D2AKF4_9EURO</name>
<dbReference type="InterPro" id="IPR029058">
    <property type="entry name" value="AB_hydrolase_fold"/>
</dbReference>
<dbReference type="PANTHER" id="PTHR48182">
    <property type="entry name" value="PROTEIN SERAC1"/>
    <property type="match status" value="1"/>
</dbReference>
<dbReference type="SUPFAM" id="SSF52540">
    <property type="entry name" value="P-loop containing nucleoside triphosphate hydrolases"/>
    <property type="match status" value="1"/>
</dbReference>
<dbReference type="InterPro" id="IPR056884">
    <property type="entry name" value="NPHP3-like_N"/>
</dbReference>
<dbReference type="Pfam" id="PF24883">
    <property type="entry name" value="NPHP3_N"/>
    <property type="match status" value="1"/>
</dbReference>
<feature type="transmembrane region" description="Helical" evidence="3">
    <location>
        <begin position="6"/>
        <end position="29"/>
    </location>
</feature>
<keyword evidence="3" id="KW-0472">Membrane</keyword>
<dbReference type="HOGENOM" id="CLU_327049_0_0_1"/>
<dbReference type="InterPro" id="IPR052374">
    <property type="entry name" value="SERAC1"/>
</dbReference>
<dbReference type="Proteomes" id="UP000054466">
    <property type="component" value="Unassembled WGS sequence"/>
</dbReference>
<keyword evidence="1" id="KW-0677">Repeat</keyword>
<evidence type="ECO:0000259" key="4">
    <source>
        <dbReference type="PROSITE" id="PS50837"/>
    </source>
</evidence>
<dbReference type="OrthoDB" id="4115537at2759"/>
<dbReference type="InterPro" id="IPR007111">
    <property type="entry name" value="NACHT_NTPase"/>
</dbReference>
<dbReference type="GeneID" id="27347809"/>
<gene>
    <name evidence="5" type="ORF">PV07_08615</name>
</gene>
<organism evidence="5 6">
    <name type="scientific">Cladophialophora immunda</name>
    <dbReference type="NCBI Taxonomy" id="569365"/>
    <lineage>
        <taxon>Eukaryota</taxon>
        <taxon>Fungi</taxon>
        <taxon>Dikarya</taxon>
        <taxon>Ascomycota</taxon>
        <taxon>Pezizomycotina</taxon>
        <taxon>Eurotiomycetes</taxon>
        <taxon>Chaetothyriomycetidae</taxon>
        <taxon>Chaetothyriales</taxon>
        <taxon>Herpotrichiellaceae</taxon>
        <taxon>Cladophialophora</taxon>
    </lineage>
</organism>
<evidence type="ECO:0000313" key="6">
    <source>
        <dbReference type="Proteomes" id="UP000054466"/>
    </source>
</evidence>